<protein>
    <submittedName>
        <fullName evidence="2">Uncharacterized protein</fullName>
    </submittedName>
</protein>
<dbReference type="EMBL" id="CACRUE010000039">
    <property type="protein sequence ID" value="VYU44521.1"/>
    <property type="molecule type" value="Genomic_DNA"/>
</dbReference>
<dbReference type="RefSeq" id="WP_007287757.1">
    <property type="nucleotide sequence ID" value="NZ_BAABXU010000001.1"/>
</dbReference>
<proteinExistence type="predicted"/>
<dbReference type="AlphaFoldDB" id="A0A6N3EXX3"/>
<reference evidence="2" key="1">
    <citation type="submission" date="2019-11" db="EMBL/GenBank/DDBJ databases">
        <authorList>
            <person name="Feng L."/>
        </authorList>
    </citation>
    <scope>NUCLEOTIDE SEQUENCE</scope>
    <source>
        <strain evidence="2">IbartlettiiLFYP30</strain>
    </source>
</reference>
<dbReference type="Proteomes" id="UP001299409">
    <property type="component" value="Unassembled WGS sequence"/>
</dbReference>
<name>A0A6N3EXX3_9FIRM</name>
<organism evidence="2">
    <name type="scientific">Intestinibacter bartlettii</name>
    <dbReference type="NCBI Taxonomy" id="261299"/>
    <lineage>
        <taxon>Bacteria</taxon>
        <taxon>Bacillati</taxon>
        <taxon>Bacillota</taxon>
        <taxon>Clostridia</taxon>
        <taxon>Peptostreptococcales</taxon>
        <taxon>Peptostreptococcaceae</taxon>
        <taxon>Intestinibacter</taxon>
    </lineage>
</organism>
<evidence type="ECO:0000313" key="2">
    <source>
        <dbReference type="EMBL" id="VYU44521.1"/>
    </source>
</evidence>
<reference evidence="1 3" key="2">
    <citation type="submission" date="2021-10" db="EMBL/GenBank/DDBJ databases">
        <title>Collection of gut derived symbiotic bacterial strains cultured from healthy donors.</title>
        <authorList>
            <person name="Lin H."/>
            <person name="Littmann E."/>
            <person name="Claire K."/>
            <person name="Pamer E."/>
        </authorList>
    </citation>
    <scope>NUCLEOTIDE SEQUENCE [LARGE SCALE GENOMIC DNA]</scope>
    <source>
        <strain evidence="1 3">MSK.17.68</strain>
    </source>
</reference>
<evidence type="ECO:0000313" key="3">
    <source>
        <dbReference type="Proteomes" id="UP001299409"/>
    </source>
</evidence>
<accession>A0A6N3EXX3</accession>
<dbReference type="EMBL" id="JAJBMB010000022">
    <property type="protein sequence ID" value="MCB5447388.1"/>
    <property type="molecule type" value="Genomic_DNA"/>
</dbReference>
<keyword evidence="3" id="KW-1185">Reference proteome</keyword>
<dbReference type="GeneID" id="89565500"/>
<gene>
    <name evidence="2" type="ORF">IBLFYP30_02710</name>
    <name evidence="1" type="ORF">LIP50_14375</name>
</gene>
<evidence type="ECO:0000313" key="1">
    <source>
        <dbReference type="EMBL" id="MCB5447388.1"/>
    </source>
</evidence>
<sequence length="105" mass="12320">MAYNYSNNHEDNFQDESAEIIGYCSICDSEIKATDKYYHYYDYDMICPKCAEGDSVAKCEKCNTYFKVEDLTEYEFNSEVHYFCEKDEPENINEINFSDKAVSAE</sequence>